<dbReference type="NCBIfam" id="TIGR03357">
    <property type="entry name" value="VI_zyme"/>
    <property type="match status" value="1"/>
</dbReference>
<evidence type="ECO:0000259" key="1">
    <source>
        <dbReference type="Pfam" id="PF04965"/>
    </source>
</evidence>
<gene>
    <name evidence="2" type="ORF">EA58_13030</name>
</gene>
<dbReference type="InterPro" id="IPR007048">
    <property type="entry name" value="IraD/Gp25-like"/>
</dbReference>
<dbReference type="PANTHER" id="PTHR38595:SF2">
    <property type="entry name" value="TYPE VI SECRETION SYSTEM BASEPLATE SUBUNIT TSSE"/>
    <property type="match status" value="1"/>
</dbReference>
<proteinExistence type="predicted"/>
<feature type="domain" description="IraD/Gp25-like" evidence="1">
    <location>
        <begin position="29"/>
        <end position="116"/>
    </location>
</feature>
<comment type="caution">
    <text evidence="2">The sequence shown here is derived from an EMBL/GenBank/DDBJ whole genome shotgun (WGS) entry which is preliminary data.</text>
</comment>
<dbReference type="Proteomes" id="UP000027192">
    <property type="component" value="Unassembled WGS sequence"/>
</dbReference>
<dbReference type="Gene3D" id="3.10.450.40">
    <property type="match status" value="1"/>
</dbReference>
<name>A0A066RKV5_9GAMM</name>
<dbReference type="PANTHER" id="PTHR38595">
    <property type="entry name" value="CYTOPLASMIC PROTEIN-RELATED"/>
    <property type="match status" value="1"/>
</dbReference>
<dbReference type="InterPro" id="IPR017737">
    <property type="entry name" value="TssE1-like"/>
</dbReference>
<dbReference type="OrthoDB" id="119583at2"/>
<evidence type="ECO:0000313" key="3">
    <source>
        <dbReference type="Proteomes" id="UP000027192"/>
    </source>
</evidence>
<sequence length="136" mass="15247">MDKGYRLLERIELGEPKNSYDTVGSTQHLIESIHNHLADLLNTHTGNAMIANDYGLPDFNDVLADKSNIVREIRNSVKSTIEKYEPRLSGVIVRYIPHVDNPLQLNFAVSGEVLHNDKKTMMNIDLSVGVDGKFSV</sequence>
<dbReference type="RefSeq" id="WP_036753225.1">
    <property type="nucleotide sequence ID" value="NZ_JAGSGC010000009.1"/>
</dbReference>
<evidence type="ECO:0000313" key="2">
    <source>
        <dbReference type="EMBL" id="KDM91075.1"/>
    </source>
</evidence>
<organism evidence="2 3">
    <name type="scientific">Photobacterium galatheae</name>
    <dbReference type="NCBI Taxonomy" id="1654360"/>
    <lineage>
        <taxon>Bacteria</taxon>
        <taxon>Pseudomonadati</taxon>
        <taxon>Pseudomonadota</taxon>
        <taxon>Gammaproteobacteria</taxon>
        <taxon>Vibrionales</taxon>
        <taxon>Vibrionaceae</taxon>
        <taxon>Photobacterium</taxon>
    </lineage>
</organism>
<keyword evidence="3" id="KW-1185">Reference proteome</keyword>
<dbReference type="Pfam" id="PF04965">
    <property type="entry name" value="GPW_gp25"/>
    <property type="match status" value="1"/>
</dbReference>
<dbReference type="InterPro" id="IPR053176">
    <property type="entry name" value="T6SS_TssE1-like"/>
</dbReference>
<dbReference type="AlphaFoldDB" id="A0A066RKV5"/>
<reference evidence="2 3" key="1">
    <citation type="submission" date="2014-04" db="EMBL/GenBank/DDBJ databases">
        <title>Draft genome sequence of Photobacterium halotolerans S2753: a solonamide, ngercheumicin and holomycin producer.</title>
        <authorList>
            <person name="Machado H.R."/>
            <person name="Gram L."/>
        </authorList>
    </citation>
    <scope>NUCLEOTIDE SEQUENCE [LARGE SCALE GENOMIC DNA]</scope>
    <source>
        <strain evidence="2 3">S2753</strain>
    </source>
</reference>
<accession>A0A066RKV5</accession>
<protein>
    <submittedName>
        <fullName evidence="2">Type VI secretion protein</fullName>
    </submittedName>
</protein>
<dbReference type="SUPFAM" id="SSF160719">
    <property type="entry name" value="gpW/gp25-like"/>
    <property type="match status" value="1"/>
</dbReference>
<dbReference type="STRING" id="1654360.EA58_13030"/>
<dbReference type="EMBL" id="JMIB01000026">
    <property type="protein sequence ID" value="KDM91075.1"/>
    <property type="molecule type" value="Genomic_DNA"/>
</dbReference>